<dbReference type="Pfam" id="PF08646">
    <property type="entry name" value="Rep_fac-A_C"/>
    <property type="match status" value="1"/>
</dbReference>
<dbReference type="PROSITE" id="PS50158">
    <property type="entry name" value="ZF_CCHC"/>
    <property type="match status" value="1"/>
</dbReference>
<gene>
    <name evidence="8" type="ORF">Goari_015955</name>
</gene>
<dbReference type="EMBL" id="JABFAA010000001">
    <property type="protein sequence ID" value="MBA0674352.1"/>
    <property type="molecule type" value="Genomic_DNA"/>
</dbReference>
<evidence type="ECO:0000256" key="6">
    <source>
        <dbReference type="PROSITE-ProRule" id="PRU00047"/>
    </source>
</evidence>
<dbReference type="Gene3D" id="2.40.50.140">
    <property type="entry name" value="Nucleic acid-binding proteins"/>
    <property type="match status" value="2"/>
</dbReference>
<evidence type="ECO:0000313" key="8">
    <source>
        <dbReference type="EMBL" id="MBA0674352.1"/>
    </source>
</evidence>
<comment type="caution">
    <text evidence="8">The sequence shown here is derived from an EMBL/GenBank/DDBJ whole genome shotgun (WGS) entry which is preliminary data.</text>
</comment>
<keyword evidence="4" id="KW-0862">Zinc</keyword>
<dbReference type="PANTHER" id="PTHR38225:SF4">
    <property type="entry name" value="PROTEIN, PUTATIVE-RELATED"/>
    <property type="match status" value="1"/>
</dbReference>
<dbReference type="CDD" id="cd04476">
    <property type="entry name" value="RPA1_DBD_C"/>
    <property type="match status" value="1"/>
</dbReference>
<dbReference type="CDD" id="cd04474">
    <property type="entry name" value="RPA1_DBD_A"/>
    <property type="match status" value="1"/>
</dbReference>
<dbReference type="SUPFAM" id="SSF57756">
    <property type="entry name" value="Retrovirus zinc finger-like domains"/>
    <property type="match status" value="1"/>
</dbReference>
<feature type="domain" description="CCHC-type" evidence="7">
    <location>
        <begin position="466"/>
        <end position="481"/>
    </location>
</feature>
<protein>
    <recommendedName>
        <fullName evidence="7">CCHC-type domain-containing protein</fullName>
    </recommendedName>
</protein>
<dbReference type="InterPro" id="IPR036875">
    <property type="entry name" value="Znf_CCHC_sf"/>
</dbReference>
<dbReference type="GO" id="GO:0003677">
    <property type="term" value="F:DNA binding"/>
    <property type="evidence" value="ECO:0007669"/>
    <property type="project" value="UniProtKB-KW"/>
</dbReference>
<evidence type="ECO:0000256" key="4">
    <source>
        <dbReference type="ARBA" id="ARBA00022833"/>
    </source>
</evidence>
<dbReference type="Gene3D" id="4.10.60.10">
    <property type="entry name" value="Zinc finger, CCHC-type"/>
    <property type="match status" value="1"/>
</dbReference>
<proteinExistence type="inferred from homology"/>
<dbReference type="SUPFAM" id="SSF50249">
    <property type="entry name" value="Nucleic acid-binding proteins"/>
    <property type="match status" value="2"/>
</dbReference>
<organism evidence="8 9">
    <name type="scientific">Gossypium aridum</name>
    <name type="common">American cotton</name>
    <name type="synonym">Erioxylum aridum</name>
    <dbReference type="NCBI Taxonomy" id="34290"/>
    <lineage>
        <taxon>Eukaryota</taxon>
        <taxon>Viridiplantae</taxon>
        <taxon>Streptophyta</taxon>
        <taxon>Embryophyta</taxon>
        <taxon>Tracheophyta</taxon>
        <taxon>Spermatophyta</taxon>
        <taxon>Magnoliopsida</taxon>
        <taxon>eudicotyledons</taxon>
        <taxon>Gunneridae</taxon>
        <taxon>Pentapetalae</taxon>
        <taxon>rosids</taxon>
        <taxon>malvids</taxon>
        <taxon>Malvales</taxon>
        <taxon>Malvaceae</taxon>
        <taxon>Malvoideae</taxon>
        <taxon>Gossypium</taxon>
    </lineage>
</organism>
<dbReference type="FunFam" id="2.40.50.140:FF:000090">
    <property type="entry name" value="Replication protein A subunit"/>
    <property type="match status" value="1"/>
</dbReference>
<dbReference type="PANTHER" id="PTHR38225">
    <property type="entry name" value="PROTEIN, PUTATIVE-RELATED"/>
    <property type="match status" value="1"/>
</dbReference>
<keyword evidence="3 6" id="KW-0863">Zinc-finger</keyword>
<evidence type="ECO:0000256" key="5">
    <source>
        <dbReference type="ARBA" id="ARBA00023125"/>
    </source>
</evidence>
<keyword evidence="5" id="KW-0238">DNA-binding</keyword>
<dbReference type="Proteomes" id="UP000593577">
    <property type="component" value="Unassembled WGS sequence"/>
</dbReference>
<dbReference type="InterPro" id="IPR013955">
    <property type="entry name" value="Rep_factor-A_C"/>
</dbReference>
<evidence type="ECO:0000256" key="3">
    <source>
        <dbReference type="ARBA" id="ARBA00022771"/>
    </source>
</evidence>
<dbReference type="InterPro" id="IPR012340">
    <property type="entry name" value="NA-bd_OB-fold"/>
</dbReference>
<sequence length="487" mass="55868">MASSLLPSSFTIVSPSFKHHNNRHQPFQVRAQSCRDGGGRSSNGVDANLRVLKERIEVVKMKEKLGRCCRYEYGWNYAKGYNYNKVKRNGEISELFELLGLRSWTIKARVTKKQKLRHFKNARGEGKDFSFNLLNSIIEAGKVYLISEGSLKLAQKEYSDHNNDHQILLASTKINNDVVDITGVVFFVGPTALLMRNFEEIPSFEGHFPVLSVKSSRASDFSGKEVGTIPSTQLFINPDFPKVRLSERRRNTLSASIAREKSSRNKTDNRKTISQIKDERLGTSEKPDWITVVAVIAYIELDNFYYPACPFMDGCLQCNKKVTENLDGKWWCDKCDYRYVIQLQIQDHTGTTWVIAFEESGESLIGVSAKDLYCLKYEDQNVEKFKEIMHQVLFNKYIFKLKVEENFNNKSTVVNVDVNFASESKYLWDLIYKSKANDFCPLQSKGKNYTNGTPLEASVVRTLDLCYKCHRIGHWATDCPRRSYKGV</sequence>
<evidence type="ECO:0000259" key="7">
    <source>
        <dbReference type="PROSITE" id="PS50158"/>
    </source>
</evidence>
<keyword evidence="9" id="KW-1185">Reference proteome</keyword>
<dbReference type="InterPro" id="IPR047192">
    <property type="entry name" value="Euk_RPA1_DBD_C"/>
</dbReference>
<dbReference type="InterPro" id="IPR001878">
    <property type="entry name" value="Znf_CCHC"/>
</dbReference>
<keyword evidence="2" id="KW-0479">Metal-binding</keyword>
<evidence type="ECO:0000256" key="1">
    <source>
        <dbReference type="ARBA" id="ARBA00005690"/>
    </source>
</evidence>
<reference evidence="8 9" key="1">
    <citation type="journal article" date="2019" name="Genome Biol. Evol.">
        <title>Insights into the evolution of the New World diploid cottons (Gossypium, subgenus Houzingenia) based on genome sequencing.</title>
        <authorList>
            <person name="Grover C.E."/>
            <person name="Arick M.A. 2nd"/>
            <person name="Thrash A."/>
            <person name="Conover J.L."/>
            <person name="Sanders W.S."/>
            <person name="Peterson D.G."/>
            <person name="Frelichowski J.E."/>
            <person name="Scheffler J.A."/>
            <person name="Scheffler B.E."/>
            <person name="Wendel J.F."/>
        </authorList>
    </citation>
    <scope>NUCLEOTIDE SEQUENCE [LARGE SCALE GENOMIC DNA]</scope>
    <source>
        <strain evidence="8">185</strain>
        <tissue evidence="8">Leaf</tissue>
    </source>
</reference>
<dbReference type="GO" id="GO:0008270">
    <property type="term" value="F:zinc ion binding"/>
    <property type="evidence" value="ECO:0007669"/>
    <property type="project" value="UniProtKB-KW"/>
</dbReference>
<comment type="similarity">
    <text evidence="1">Belongs to the replication factor A protein 1 family.</text>
</comment>
<name>A0A7J8WHG9_GOSAI</name>
<accession>A0A7J8WHG9</accession>
<dbReference type="SMART" id="SM00343">
    <property type="entry name" value="ZnF_C2HC"/>
    <property type="match status" value="1"/>
</dbReference>
<dbReference type="AlphaFoldDB" id="A0A7J8WHG9"/>
<evidence type="ECO:0000256" key="2">
    <source>
        <dbReference type="ARBA" id="ARBA00022723"/>
    </source>
</evidence>
<dbReference type="Pfam" id="PF00098">
    <property type="entry name" value="zf-CCHC"/>
    <property type="match status" value="1"/>
</dbReference>
<evidence type="ECO:0000313" key="9">
    <source>
        <dbReference type="Proteomes" id="UP000593577"/>
    </source>
</evidence>